<evidence type="ECO:0000256" key="1">
    <source>
        <dbReference type="ARBA" id="ARBA00022679"/>
    </source>
</evidence>
<dbReference type="SUPFAM" id="SSF55729">
    <property type="entry name" value="Acyl-CoA N-acyltransferases (Nat)"/>
    <property type="match status" value="1"/>
</dbReference>
<reference evidence="4 5" key="1">
    <citation type="submission" date="2023-06" db="EMBL/GenBank/DDBJ databases">
        <title>Draft genome sequence of Novosphingobium sp. strain IK01.</title>
        <authorList>
            <person name="Hatamoto M."/>
            <person name="Ikarashi T."/>
            <person name="Yamaguchi T."/>
        </authorList>
    </citation>
    <scope>NUCLEOTIDE SEQUENCE [LARGE SCALE GENOMIC DNA]</scope>
    <source>
        <strain evidence="4 5">IK01</strain>
    </source>
</reference>
<evidence type="ECO:0000313" key="4">
    <source>
        <dbReference type="EMBL" id="GMM60541.1"/>
    </source>
</evidence>
<organism evidence="4 5">
    <name type="scientific">Novosphingobium pituita</name>
    <dbReference type="NCBI Taxonomy" id="3056842"/>
    <lineage>
        <taxon>Bacteria</taxon>
        <taxon>Pseudomonadati</taxon>
        <taxon>Pseudomonadota</taxon>
        <taxon>Alphaproteobacteria</taxon>
        <taxon>Sphingomonadales</taxon>
        <taxon>Sphingomonadaceae</taxon>
        <taxon>Novosphingobium</taxon>
    </lineage>
</organism>
<name>A0ABQ6P6V4_9SPHN</name>
<sequence>MLIRNAGPADTPAILAIYNHAVKHTTAVWNATPATLADREAWLADKARRGFPVLVAEKDGAVRGYATYGEFRAFSGYAKTAEHSVYVDPASHRQGIGKALLEALVAHAGRAGLHVLVAGIDASNTGSIALHEALGFVVAGRLNEVGRKFDRWLDLLFLQKILEPPLS</sequence>
<gene>
    <name evidence="4" type="ORF">NUTIK01_13180</name>
</gene>
<dbReference type="PANTHER" id="PTHR43072:SF23">
    <property type="entry name" value="UPF0039 PROTEIN C11D3.02C"/>
    <property type="match status" value="1"/>
</dbReference>
<keyword evidence="5" id="KW-1185">Reference proteome</keyword>
<dbReference type="PANTHER" id="PTHR43072">
    <property type="entry name" value="N-ACETYLTRANSFERASE"/>
    <property type="match status" value="1"/>
</dbReference>
<comment type="caution">
    <text evidence="4">The sequence shown here is derived from an EMBL/GenBank/DDBJ whole genome shotgun (WGS) entry which is preliminary data.</text>
</comment>
<dbReference type="Pfam" id="PF00583">
    <property type="entry name" value="Acetyltransf_1"/>
    <property type="match status" value="1"/>
</dbReference>
<evidence type="ECO:0000256" key="2">
    <source>
        <dbReference type="ARBA" id="ARBA00023315"/>
    </source>
</evidence>
<keyword evidence="2" id="KW-0012">Acyltransferase</keyword>
<feature type="domain" description="N-acetyltransferase" evidence="3">
    <location>
        <begin position="1"/>
        <end position="159"/>
    </location>
</feature>
<dbReference type="CDD" id="cd04301">
    <property type="entry name" value="NAT_SF"/>
    <property type="match status" value="1"/>
</dbReference>
<dbReference type="InterPro" id="IPR000182">
    <property type="entry name" value="GNAT_dom"/>
</dbReference>
<dbReference type="InterPro" id="IPR016181">
    <property type="entry name" value="Acyl_CoA_acyltransferase"/>
</dbReference>
<dbReference type="RefSeq" id="WP_317974331.1">
    <property type="nucleotide sequence ID" value="NZ_BTFW01000001.1"/>
</dbReference>
<dbReference type="Gene3D" id="3.40.630.30">
    <property type="match status" value="1"/>
</dbReference>
<evidence type="ECO:0000259" key="3">
    <source>
        <dbReference type="PROSITE" id="PS51186"/>
    </source>
</evidence>
<keyword evidence="1" id="KW-0808">Transferase</keyword>
<dbReference type="PROSITE" id="PS51186">
    <property type="entry name" value="GNAT"/>
    <property type="match status" value="1"/>
</dbReference>
<proteinExistence type="predicted"/>
<evidence type="ECO:0000313" key="5">
    <source>
        <dbReference type="Proteomes" id="UP001187221"/>
    </source>
</evidence>
<dbReference type="Proteomes" id="UP001187221">
    <property type="component" value="Unassembled WGS sequence"/>
</dbReference>
<accession>A0ABQ6P6V4</accession>
<dbReference type="EMBL" id="BTFW01000001">
    <property type="protein sequence ID" value="GMM60541.1"/>
    <property type="molecule type" value="Genomic_DNA"/>
</dbReference>
<protein>
    <submittedName>
        <fullName evidence="4">L-methionine sulfoximine N-acetyltransferase</fullName>
    </submittedName>
</protein>